<dbReference type="FunFam" id="2.60.40.150:FF:000398">
    <property type="entry name" value="Unc-13, isoform F"/>
    <property type="match status" value="1"/>
</dbReference>
<dbReference type="OMA" id="MCVENDE"/>
<evidence type="ECO:0000313" key="3">
    <source>
        <dbReference type="WBParaSite" id="NBR_0002199001-mRNA-1"/>
    </source>
</evidence>
<dbReference type="GO" id="GO:0031594">
    <property type="term" value="C:neuromuscular junction"/>
    <property type="evidence" value="ECO:0007669"/>
    <property type="project" value="TreeGrafter"/>
</dbReference>
<dbReference type="InterPro" id="IPR035892">
    <property type="entry name" value="C2_domain_sf"/>
</dbReference>
<organism evidence="3">
    <name type="scientific">Nippostrongylus brasiliensis</name>
    <name type="common">Rat hookworm</name>
    <dbReference type="NCBI Taxonomy" id="27835"/>
    <lineage>
        <taxon>Eukaryota</taxon>
        <taxon>Metazoa</taxon>
        <taxon>Ecdysozoa</taxon>
        <taxon>Nematoda</taxon>
        <taxon>Chromadorea</taxon>
        <taxon>Rhabditida</taxon>
        <taxon>Rhabditina</taxon>
        <taxon>Rhabditomorpha</taxon>
        <taxon>Strongyloidea</taxon>
        <taxon>Heligmosomidae</taxon>
        <taxon>Nippostrongylus</taxon>
    </lineage>
</organism>
<dbReference type="SUPFAM" id="SSF49562">
    <property type="entry name" value="C2 domain (Calcium/lipid-binding domain, CaLB)"/>
    <property type="match status" value="1"/>
</dbReference>
<dbReference type="GO" id="GO:0035249">
    <property type="term" value="P:synaptic transmission, glutamatergic"/>
    <property type="evidence" value="ECO:0007669"/>
    <property type="project" value="TreeGrafter"/>
</dbReference>
<accession>A0A0N4YXL8</accession>
<dbReference type="STRING" id="27835.A0A0N4YXL8"/>
<evidence type="ECO:0000313" key="1">
    <source>
        <dbReference type="EMBL" id="VDL86498.1"/>
    </source>
</evidence>
<dbReference type="GO" id="GO:0017075">
    <property type="term" value="F:syntaxin-1 binding"/>
    <property type="evidence" value="ECO:0007669"/>
    <property type="project" value="TreeGrafter"/>
</dbReference>
<dbReference type="GO" id="GO:0005516">
    <property type="term" value="F:calmodulin binding"/>
    <property type="evidence" value="ECO:0007669"/>
    <property type="project" value="TreeGrafter"/>
</dbReference>
<dbReference type="EMBL" id="UYSL01027198">
    <property type="protein sequence ID" value="VDL86498.1"/>
    <property type="molecule type" value="Genomic_DNA"/>
</dbReference>
<dbReference type="GO" id="GO:0099525">
    <property type="term" value="P:presynaptic dense core vesicle exocytosis"/>
    <property type="evidence" value="ECO:0007669"/>
    <property type="project" value="TreeGrafter"/>
</dbReference>
<gene>
    <name evidence="1" type="ORF">NBR_LOCUS21991</name>
</gene>
<proteinExistence type="predicted"/>
<dbReference type="Proteomes" id="UP000271162">
    <property type="component" value="Unassembled WGS sequence"/>
</dbReference>
<dbReference type="WBParaSite" id="NBR_0002199001-mRNA-1">
    <property type="protein sequence ID" value="NBR_0002199001-mRNA-1"/>
    <property type="gene ID" value="NBR_0002199001"/>
</dbReference>
<dbReference type="GO" id="GO:0098831">
    <property type="term" value="C:presynaptic active zone cytoplasmic component"/>
    <property type="evidence" value="ECO:0007669"/>
    <property type="project" value="TreeGrafter"/>
</dbReference>
<dbReference type="GO" id="GO:0019992">
    <property type="term" value="F:diacylglycerol binding"/>
    <property type="evidence" value="ECO:0007669"/>
    <property type="project" value="InterPro"/>
</dbReference>
<keyword evidence="2" id="KW-1185">Reference proteome</keyword>
<dbReference type="PANTHER" id="PTHR10480:SF12">
    <property type="entry name" value="UNC-13, ISOFORM E"/>
    <property type="match status" value="1"/>
</dbReference>
<reference evidence="1 2" key="2">
    <citation type="submission" date="2018-11" db="EMBL/GenBank/DDBJ databases">
        <authorList>
            <consortium name="Pathogen Informatics"/>
        </authorList>
    </citation>
    <scope>NUCLEOTIDE SEQUENCE [LARGE SCALE GENOMIC DNA]</scope>
</reference>
<dbReference type="GO" id="GO:0030672">
    <property type="term" value="C:synaptic vesicle membrane"/>
    <property type="evidence" value="ECO:0007669"/>
    <property type="project" value="TreeGrafter"/>
</dbReference>
<protein>
    <submittedName>
        <fullName evidence="3">Phorbol ester/diacylglycerol-binding protein unc-13 (inferred by orthology to a C. elegans protein)</fullName>
    </submittedName>
</protein>
<dbReference type="AlphaFoldDB" id="A0A0N4YXL8"/>
<dbReference type="GO" id="GO:0016082">
    <property type="term" value="P:synaptic vesicle priming"/>
    <property type="evidence" value="ECO:0007669"/>
    <property type="project" value="TreeGrafter"/>
</dbReference>
<reference evidence="3" key="1">
    <citation type="submission" date="2017-02" db="UniProtKB">
        <authorList>
            <consortium name="WormBaseParasite"/>
        </authorList>
    </citation>
    <scope>IDENTIFICATION</scope>
</reference>
<dbReference type="PANTHER" id="PTHR10480">
    <property type="entry name" value="PROTEIN UNC-13 HOMOLOG"/>
    <property type="match status" value="1"/>
</dbReference>
<dbReference type="GO" id="GO:0043195">
    <property type="term" value="C:terminal bouton"/>
    <property type="evidence" value="ECO:0007669"/>
    <property type="project" value="TreeGrafter"/>
</dbReference>
<dbReference type="Gene3D" id="2.60.40.150">
    <property type="entry name" value="C2 domain"/>
    <property type="match status" value="1"/>
</dbReference>
<dbReference type="GO" id="GO:0016081">
    <property type="term" value="P:synaptic vesicle docking"/>
    <property type="evidence" value="ECO:0007669"/>
    <property type="project" value="TreeGrafter"/>
</dbReference>
<name>A0A0N4YXL8_NIPBR</name>
<dbReference type="InterPro" id="IPR027080">
    <property type="entry name" value="Unc-13"/>
</dbReference>
<sequence>MTSLTDVDEMPDWVTLWNEVDSFDVYFDFSECHNSTDRIKVRVWDEDNDLKSKLRQKLTRESDDFLGQTVIEVRTLSGEMDVWYNLEKRTDKSAVSGAIRLHISVEIKGEEKLASYHVQYTCLHEHLFQAMCIENDEVKLPDAKGEDSWKIYFDDVGQEIVEEFAMRYGIESIYQAMTHFACLCTKYMCVGVPAVLSTLLANINAFYAHTTATSAVSASDRFAASNFGKERFVKLLDQLHNSLRIDLSMYRKYFPASSPAKLQDLKSTVDLLTSITFFRMKVLELASPPRASNVVSECAKACMQVFFCSFLFSCSTTTYLPFGALFCGF</sequence>
<dbReference type="GO" id="GO:0061789">
    <property type="term" value="P:dense core granule priming"/>
    <property type="evidence" value="ECO:0007669"/>
    <property type="project" value="TreeGrafter"/>
</dbReference>
<evidence type="ECO:0000313" key="2">
    <source>
        <dbReference type="Proteomes" id="UP000271162"/>
    </source>
</evidence>
<dbReference type="GO" id="GO:0042734">
    <property type="term" value="C:presynaptic membrane"/>
    <property type="evidence" value="ECO:0007669"/>
    <property type="project" value="TreeGrafter"/>
</dbReference>